<dbReference type="PROSITE" id="PS01332">
    <property type="entry name" value="HTH_RRF2_1"/>
    <property type="match status" value="1"/>
</dbReference>
<protein>
    <submittedName>
        <fullName evidence="1">Rrf2 family transcriptional regulator</fullName>
    </submittedName>
</protein>
<dbReference type="SUPFAM" id="SSF46785">
    <property type="entry name" value="Winged helix' DNA-binding domain"/>
    <property type="match status" value="1"/>
</dbReference>
<evidence type="ECO:0000313" key="2">
    <source>
        <dbReference type="Proteomes" id="UP001300692"/>
    </source>
</evidence>
<reference evidence="1 2" key="1">
    <citation type="submission" date="2022-10" db="EMBL/GenBank/DDBJ databases">
        <title>Comparative genomics and taxonomic characterization of three novel marine species of genus Reichenbachiella exhibiting antioxidant and polysaccharide degradation activities.</title>
        <authorList>
            <person name="Muhammad N."/>
            <person name="Lee Y.-J."/>
            <person name="Ko J."/>
            <person name="Kim S.-G."/>
        </authorList>
    </citation>
    <scope>NUCLEOTIDE SEQUENCE [LARGE SCALE GENOMIC DNA]</scope>
    <source>
        <strain evidence="1 2">ABR2-5</strain>
    </source>
</reference>
<dbReference type="PANTHER" id="PTHR33221">
    <property type="entry name" value="WINGED HELIX-TURN-HELIX TRANSCRIPTIONAL REGULATOR, RRF2 FAMILY"/>
    <property type="match status" value="1"/>
</dbReference>
<dbReference type="Gene3D" id="1.10.10.10">
    <property type="entry name" value="Winged helix-like DNA-binding domain superfamily/Winged helix DNA-binding domain"/>
    <property type="match status" value="1"/>
</dbReference>
<evidence type="ECO:0000313" key="1">
    <source>
        <dbReference type="EMBL" id="MCV9386847.1"/>
    </source>
</evidence>
<sequence>MNNTRFATALHILALLADSEEEWMRSEWIAGSINVNPVIVRKELSLLNEAGLVDSRKGKVGGFKLKKNSEDISLAEIYHVVKNSEVLGKKNLNPNPKCPIGKEINQQLDGLFVEMNDLLNRNLERKSLKKFVEQFR</sequence>
<dbReference type="EMBL" id="JAOYOD010000001">
    <property type="protein sequence ID" value="MCV9386847.1"/>
    <property type="molecule type" value="Genomic_DNA"/>
</dbReference>
<organism evidence="1 2">
    <name type="scientific">Reichenbachiella ulvae</name>
    <dbReference type="NCBI Taxonomy" id="2980104"/>
    <lineage>
        <taxon>Bacteria</taxon>
        <taxon>Pseudomonadati</taxon>
        <taxon>Bacteroidota</taxon>
        <taxon>Cytophagia</taxon>
        <taxon>Cytophagales</taxon>
        <taxon>Reichenbachiellaceae</taxon>
        <taxon>Reichenbachiella</taxon>
    </lineage>
</organism>
<dbReference type="RefSeq" id="WP_264137680.1">
    <property type="nucleotide sequence ID" value="NZ_JAOYOD010000001.1"/>
</dbReference>
<dbReference type="PROSITE" id="PS51197">
    <property type="entry name" value="HTH_RRF2_2"/>
    <property type="match status" value="1"/>
</dbReference>
<dbReference type="InterPro" id="IPR036388">
    <property type="entry name" value="WH-like_DNA-bd_sf"/>
</dbReference>
<comment type="caution">
    <text evidence="1">The sequence shown here is derived from an EMBL/GenBank/DDBJ whole genome shotgun (WGS) entry which is preliminary data.</text>
</comment>
<dbReference type="Proteomes" id="UP001300692">
    <property type="component" value="Unassembled WGS sequence"/>
</dbReference>
<dbReference type="PANTHER" id="PTHR33221:SF15">
    <property type="entry name" value="HTH-TYPE TRANSCRIPTIONAL REGULATOR YWGB-RELATED"/>
    <property type="match status" value="1"/>
</dbReference>
<proteinExistence type="predicted"/>
<keyword evidence="2" id="KW-1185">Reference proteome</keyword>
<gene>
    <name evidence="1" type="ORF">N7U62_09250</name>
</gene>
<name>A0ABT3CT37_9BACT</name>
<dbReference type="InterPro" id="IPR036390">
    <property type="entry name" value="WH_DNA-bd_sf"/>
</dbReference>
<accession>A0ABT3CT37</accession>
<dbReference type="InterPro" id="IPR000944">
    <property type="entry name" value="Tscrpt_reg_Rrf2"/>
</dbReference>
<dbReference type="Pfam" id="PF02082">
    <property type="entry name" value="Rrf2"/>
    <property type="match status" value="1"/>
</dbReference>
<dbReference type="InterPro" id="IPR030489">
    <property type="entry name" value="TR_Rrf2-type_CS"/>
</dbReference>